<dbReference type="Pfam" id="PF10036">
    <property type="entry name" value="RLL"/>
    <property type="match status" value="1"/>
</dbReference>
<dbReference type="InterPro" id="IPR019265">
    <property type="entry name" value="RTRAF"/>
</dbReference>
<evidence type="ECO:0000256" key="1">
    <source>
        <dbReference type="ARBA" id="ARBA00008602"/>
    </source>
</evidence>
<keyword evidence="4" id="KW-1185">Reference proteome</keyword>
<comment type="similarity">
    <text evidence="1">Belongs to the RTRAF family.</text>
</comment>
<dbReference type="GeneTree" id="ENSGT00390000005163"/>
<organism evidence="3 4">
    <name type="scientific">Moschus moschiferus</name>
    <name type="common">Siberian musk deer</name>
    <name type="synonym">Moschus sibiricus</name>
    <dbReference type="NCBI Taxonomy" id="68415"/>
    <lineage>
        <taxon>Eukaryota</taxon>
        <taxon>Metazoa</taxon>
        <taxon>Chordata</taxon>
        <taxon>Craniata</taxon>
        <taxon>Vertebrata</taxon>
        <taxon>Euteleostomi</taxon>
        <taxon>Mammalia</taxon>
        <taxon>Eutheria</taxon>
        <taxon>Laurasiatheria</taxon>
        <taxon>Artiodactyla</taxon>
        <taxon>Ruminantia</taxon>
        <taxon>Pecora</taxon>
        <taxon>Moschidae</taxon>
        <taxon>Moschus</taxon>
    </lineage>
</organism>
<evidence type="ECO:0000256" key="2">
    <source>
        <dbReference type="ARBA" id="ARBA00015365"/>
    </source>
</evidence>
<proteinExistence type="inferred from homology"/>
<sequence>MTLLWHKYQQHQCKDEIELETMVWLEDQKIRYQQIRLKTERLHETFTAVTRLSSSKDISQTGTVFLQIQDLQVTVDWLLGLAMRLDYADNAENYKDLGPDTAKHHVDSATKTAEHWISLDVNNPAWKIHCHGDYLIVIKVQVMVKALLTVVQELLTQEDVAGPNQTKGGLPDASDECILGFDTGNAVLCEATQVLLQIEELGELQTKMKAARVAVQAILADPKTDHETRGLWGMPGSTGHIFEKNHS</sequence>
<evidence type="ECO:0000313" key="3">
    <source>
        <dbReference type="Ensembl" id="ENSMMSP00000010443.1"/>
    </source>
</evidence>
<reference evidence="3" key="2">
    <citation type="submission" date="2025-09" db="UniProtKB">
        <authorList>
            <consortium name="Ensembl"/>
        </authorList>
    </citation>
    <scope>IDENTIFICATION</scope>
</reference>
<dbReference type="Ensembl" id="ENSMMST00000011541.1">
    <property type="protein sequence ID" value="ENSMMSP00000010443.1"/>
    <property type="gene ID" value="ENSMMSG00000008044.1"/>
</dbReference>
<reference evidence="3" key="1">
    <citation type="submission" date="2025-08" db="UniProtKB">
        <authorList>
            <consortium name="Ensembl"/>
        </authorList>
    </citation>
    <scope>IDENTIFICATION</scope>
</reference>
<dbReference type="AlphaFoldDB" id="A0A8C6DEM0"/>
<dbReference type="PANTHER" id="PTHR15924">
    <property type="entry name" value="CLE"/>
    <property type="match status" value="1"/>
</dbReference>
<evidence type="ECO:0000313" key="4">
    <source>
        <dbReference type="Proteomes" id="UP000694544"/>
    </source>
</evidence>
<protein>
    <recommendedName>
        <fullName evidence="2">RNA transcription, translation and transport factor protein</fullName>
    </recommendedName>
</protein>
<name>A0A8C6DEM0_MOSMO</name>
<dbReference type="Proteomes" id="UP000694544">
    <property type="component" value="Unplaced"/>
</dbReference>
<accession>A0A8C6DEM0</accession>